<keyword evidence="1" id="KW-0472">Membrane</keyword>
<feature type="domain" description="Heparan-alpha-glucosaminide N-acetyltransferase catalytic" evidence="2">
    <location>
        <begin position="1"/>
        <end position="195"/>
    </location>
</feature>
<dbReference type="EMBL" id="JAFJZZ010000001">
    <property type="protein sequence ID" value="MBN7772622.1"/>
    <property type="molecule type" value="Genomic_DNA"/>
</dbReference>
<evidence type="ECO:0000313" key="4">
    <source>
        <dbReference type="Proteomes" id="UP000664545"/>
    </source>
</evidence>
<reference evidence="3" key="1">
    <citation type="submission" date="2021-02" db="EMBL/GenBank/DDBJ databases">
        <title>Abyssanaerobacter marinus gen.nov., sp., nov, anaerobic bacterium isolated from the Onnuri vent field of Indian Ocean and suggestion of Mogibacteriaceae fam. nov., and proposal of reclassification of ambiguous this family's genus member.</title>
        <authorList>
            <person name="Kim Y.J."/>
            <person name="Yang J.-A."/>
        </authorList>
    </citation>
    <scope>NUCLEOTIDE SEQUENCE</scope>
    <source>
        <strain evidence="3">DSM 2634</strain>
    </source>
</reference>
<feature type="transmembrane region" description="Helical" evidence="1">
    <location>
        <begin position="54"/>
        <end position="71"/>
    </location>
</feature>
<keyword evidence="1" id="KW-0812">Transmembrane</keyword>
<accession>A0A939D7G6</accession>
<dbReference type="AlphaFoldDB" id="A0A939D7G6"/>
<keyword evidence="4" id="KW-1185">Reference proteome</keyword>
<feature type="transmembrane region" description="Helical" evidence="1">
    <location>
        <begin position="24"/>
        <end position="42"/>
    </location>
</feature>
<evidence type="ECO:0000313" key="3">
    <source>
        <dbReference type="EMBL" id="MBN7772622.1"/>
    </source>
</evidence>
<proteinExistence type="predicted"/>
<keyword evidence="1" id="KW-1133">Transmembrane helix</keyword>
<dbReference type="InterPro" id="IPR012429">
    <property type="entry name" value="HGSNAT_cat"/>
</dbReference>
<feature type="transmembrane region" description="Helical" evidence="1">
    <location>
        <begin position="102"/>
        <end position="122"/>
    </location>
</feature>
<name>A0A939D7G6_CLOAM</name>
<evidence type="ECO:0000259" key="2">
    <source>
        <dbReference type="Pfam" id="PF07786"/>
    </source>
</evidence>
<gene>
    <name evidence="3" type="ORF">JYB65_04540</name>
</gene>
<dbReference type="Pfam" id="PF07786">
    <property type="entry name" value="HGSNAT_cat"/>
    <property type="match status" value="1"/>
</dbReference>
<feature type="transmembrane region" description="Helical" evidence="1">
    <location>
        <begin position="142"/>
        <end position="164"/>
    </location>
</feature>
<sequence>MVTFHVIFDLKEFAGIDINYQSGFWYWIGKISALMFLFVAGISSGFSKNNVKRGIKILLFAVTITFVTYIFFREQYIRFGILHLLGVSMILFPLLKRMNNVLLLISAAVIAFTAVLTKGTLADTSLLLPFGISYKGFVSLDYYPISPYLSVFIIGVLAYKMYYYKRESLFKFNYKNEYISAISKNSLGIYLIHQPILVGGIFLFNFLSNK</sequence>
<comment type="caution">
    <text evidence="3">The sequence shown here is derived from an EMBL/GenBank/DDBJ whole genome shotgun (WGS) entry which is preliminary data.</text>
</comment>
<evidence type="ECO:0000256" key="1">
    <source>
        <dbReference type="SAM" id="Phobius"/>
    </source>
</evidence>
<dbReference type="Proteomes" id="UP000664545">
    <property type="component" value="Unassembled WGS sequence"/>
</dbReference>
<organism evidence="3 4">
    <name type="scientific">Clostridium aminobutyricum</name>
    <dbReference type="NCBI Taxonomy" id="33953"/>
    <lineage>
        <taxon>Bacteria</taxon>
        <taxon>Bacillati</taxon>
        <taxon>Bacillota</taxon>
        <taxon>Clostridia</taxon>
        <taxon>Eubacteriales</taxon>
        <taxon>Clostridiaceae</taxon>
        <taxon>Clostridium</taxon>
    </lineage>
</organism>
<protein>
    <submittedName>
        <fullName evidence="3">DUF1624 domain-containing protein</fullName>
    </submittedName>
</protein>
<feature type="transmembrane region" description="Helical" evidence="1">
    <location>
        <begin position="77"/>
        <end position="95"/>
    </location>
</feature>
<feature type="transmembrane region" description="Helical" evidence="1">
    <location>
        <begin position="185"/>
        <end position="207"/>
    </location>
</feature>